<dbReference type="GO" id="GO:0005737">
    <property type="term" value="C:cytoplasm"/>
    <property type="evidence" value="ECO:0007669"/>
    <property type="project" value="UniProtKB-SubCell"/>
</dbReference>
<dbReference type="PANTHER" id="PTHR42756">
    <property type="entry name" value="TRANSCRIPTIONAL REGULATOR, MARR"/>
    <property type="match status" value="1"/>
</dbReference>
<evidence type="ECO:0000256" key="3">
    <source>
        <dbReference type="ARBA" id="ARBA00023015"/>
    </source>
</evidence>
<keyword evidence="3" id="KW-0805">Transcription regulation</keyword>
<evidence type="ECO:0000313" key="10">
    <source>
        <dbReference type="EMBL" id="RKD89905.1"/>
    </source>
</evidence>
<dbReference type="Proteomes" id="UP000283387">
    <property type="component" value="Unassembled WGS sequence"/>
</dbReference>
<keyword evidence="5" id="KW-0804">Transcription</keyword>
<proteinExistence type="inferred from homology"/>
<dbReference type="FunFam" id="1.10.10.10:FF:000163">
    <property type="entry name" value="MarR family transcriptional regulator"/>
    <property type="match status" value="1"/>
</dbReference>
<dbReference type="EMBL" id="RAPN01000001">
    <property type="protein sequence ID" value="RKD89905.1"/>
    <property type="molecule type" value="Genomic_DNA"/>
</dbReference>
<comment type="subcellular location">
    <subcellularLocation>
        <location evidence="1">Cytoplasm</location>
    </subcellularLocation>
</comment>
<dbReference type="GO" id="GO:0003700">
    <property type="term" value="F:DNA-binding transcription factor activity"/>
    <property type="evidence" value="ECO:0007669"/>
    <property type="project" value="InterPro"/>
</dbReference>
<dbReference type="PANTHER" id="PTHR42756:SF1">
    <property type="entry name" value="TRANSCRIPTIONAL REPRESSOR OF EMRAB OPERON"/>
    <property type="match status" value="1"/>
</dbReference>
<dbReference type="GO" id="GO:0003677">
    <property type="term" value="F:DNA binding"/>
    <property type="evidence" value="ECO:0007669"/>
    <property type="project" value="UniProtKB-KW"/>
</dbReference>
<dbReference type="InterPro" id="IPR036388">
    <property type="entry name" value="WH-like_DNA-bd_sf"/>
</dbReference>
<keyword evidence="4 10" id="KW-0238">DNA-binding</keyword>
<accession>A0A419W347</accession>
<comment type="caution">
    <text evidence="10">The sequence shown here is derived from an EMBL/GenBank/DDBJ whole genome shotgun (WGS) entry which is preliminary data.</text>
</comment>
<evidence type="ECO:0000313" key="11">
    <source>
        <dbReference type="Proteomes" id="UP000283387"/>
    </source>
</evidence>
<sequence length="141" mass="16554">MEQLKLDNQLCFPFYSVSRMIIRKYQPLLDELEITYPQYLVLLVLWETDSMPVNDIAKRLFLQTNTVTPLLKRMESQGIITREKATDDERKVIVRLTEKGKAMEQLAAEIPFRLAEAMNNFSIEELTALHSTLYRMIDQLK</sequence>
<name>A0A419W347_9BACT</name>
<reference evidence="10 11" key="1">
    <citation type="submission" date="2018-09" db="EMBL/GenBank/DDBJ databases">
        <title>Genomic Encyclopedia of Archaeal and Bacterial Type Strains, Phase II (KMG-II): from individual species to whole genera.</title>
        <authorList>
            <person name="Goeker M."/>
        </authorList>
    </citation>
    <scope>NUCLEOTIDE SEQUENCE [LARGE SCALE GENOMIC DNA]</scope>
    <source>
        <strain evidence="10 11">DSM 27148</strain>
    </source>
</reference>
<evidence type="ECO:0000256" key="5">
    <source>
        <dbReference type="ARBA" id="ARBA00023163"/>
    </source>
</evidence>
<organism evidence="10 11">
    <name type="scientific">Mangrovibacterium diazotrophicum</name>
    <dbReference type="NCBI Taxonomy" id="1261403"/>
    <lineage>
        <taxon>Bacteria</taxon>
        <taxon>Pseudomonadati</taxon>
        <taxon>Bacteroidota</taxon>
        <taxon>Bacteroidia</taxon>
        <taxon>Marinilabiliales</taxon>
        <taxon>Prolixibacteraceae</taxon>
        <taxon>Mangrovibacterium</taxon>
    </lineage>
</organism>
<dbReference type="InterPro" id="IPR055166">
    <property type="entry name" value="Transc_reg_Sar_Rot_HTH"/>
</dbReference>
<dbReference type="AlphaFoldDB" id="A0A419W347"/>
<evidence type="ECO:0000256" key="8">
    <source>
        <dbReference type="ARBA" id="ARBA00047207"/>
    </source>
</evidence>
<feature type="domain" description="HTH marR-type" evidence="9">
    <location>
        <begin position="7"/>
        <end position="138"/>
    </location>
</feature>
<evidence type="ECO:0000259" key="9">
    <source>
        <dbReference type="PROSITE" id="PS50995"/>
    </source>
</evidence>
<comment type="similarity">
    <text evidence="6">Belongs to the SarZ family.</text>
</comment>
<evidence type="ECO:0000256" key="6">
    <source>
        <dbReference type="ARBA" id="ARBA00046337"/>
    </source>
</evidence>
<keyword evidence="2" id="KW-0963">Cytoplasm</keyword>
<evidence type="ECO:0000256" key="4">
    <source>
        <dbReference type="ARBA" id="ARBA00023125"/>
    </source>
</evidence>
<dbReference type="InterPro" id="IPR036390">
    <property type="entry name" value="WH_DNA-bd_sf"/>
</dbReference>
<dbReference type="OrthoDB" id="9806864at2"/>
<dbReference type="Pfam" id="PF22381">
    <property type="entry name" value="Staph_reg_Sar_Rot"/>
    <property type="match status" value="1"/>
</dbReference>
<protein>
    <recommendedName>
        <fullName evidence="7">HTH-type transcriptional regulator SarZ</fullName>
    </recommendedName>
    <alternativeName>
        <fullName evidence="8">Staphylococcal accessory regulator Z</fullName>
    </alternativeName>
</protein>
<dbReference type="RefSeq" id="WP_120271350.1">
    <property type="nucleotide sequence ID" value="NZ_RAPN01000001.1"/>
</dbReference>
<dbReference type="Gene3D" id="1.10.10.10">
    <property type="entry name" value="Winged helix-like DNA-binding domain superfamily/Winged helix DNA-binding domain"/>
    <property type="match status" value="1"/>
</dbReference>
<dbReference type="SMART" id="SM00347">
    <property type="entry name" value="HTH_MARR"/>
    <property type="match status" value="1"/>
</dbReference>
<evidence type="ECO:0000256" key="1">
    <source>
        <dbReference type="ARBA" id="ARBA00004496"/>
    </source>
</evidence>
<evidence type="ECO:0000256" key="7">
    <source>
        <dbReference type="ARBA" id="ARBA00047188"/>
    </source>
</evidence>
<dbReference type="PRINTS" id="PR00598">
    <property type="entry name" value="HTHMARR"/>
</dbReference>
<dbReference type="InterPro" id="IPR000835">
    <property type="entry name" value="HTH_MarR-typ"/>
</dbReference>
<keyword evidence="11" id="KW-1185">Reference proteome</keyword>
<dbReference type="PROSITE" id="PS50995">
    <property type="entry name" value="HTH_MARR_2"/>
    <property type="match status" value="1"/>
</dbReference>
<gene>
    <name evidence="10" type="ORF">BC643_0239</name>
</gene>
<evidence type="ECO:0000256" key="2">
    <source>
        <dbReference type="ARBA" id="ARBA00022490"/>
    </source>
</evidence>
<dbReference type="SUPFAM" id="SSF46785">
    <property type="entry name" value="Winged helix' DNA-binding domain"/>
    <property type="match status" value="1"/>
</dbReference>